<dbReference type="EMBL" id="SFCC01000014">
    <property type="protein sequence ID" value="RZQ61050.1"/>
    <property type="molecule type" value="Genomic_DNA"/>
</dbReference>
<protein>
    <submittedName>
        <fullName evidence="6">Alginate lyase</fullName>
    </submittedName>
</protein>
<sequence>MRRLVAGVAVIGVLASLVTATPAAADHCRWCKPGTVVLDGADLVRNRVRLLAGDRTLRTSLDNLLVQARADLSKGPWTVVDKPQTPPSGDKHDYLSLAPYWWPSQPSTPDNPRGCPYVQRDGVRNPAADAIPDKAERLAAFGAIYRLSLAWYYTRDPAYARHAALVLRTWFLDAATRMNPNLNFAQGIPCRVDGRGIGIIEFAYTLTEVVDAVAILDTGAPGWNPADTRGMKTWLGQFHDWLLTSKNGREEAAEDNNHGSFYDMLSAGLALYTGKRQLARQIVLDAREKRIAPQIDAEGSQPKERTRTRSWHYFTFNLVALTRLAQIGERVGVDLWRYRASSGGSLFKATDFLIPTAVGGQSHWPYPEMDFHQYAALDVLHAAADAGSRAARAALPRVPVPPGGDLYPVRPAAEQLDDISLTPPRP</sequence>
<feature type="domain" description="Alginate lyase" evidence="5">
    <location>
        <begin position="79"/>
        <end position="364"/>
    </location>
</feature>
<dbReference type="OrthoDB" id="7210452at2"/>
<dbReference type="GO" id="GO:0042597">
    <property type="term" value="C:periplasmic space"/>
    <property type="evidence" value="ECO:0007669"/>
    <property type="project" value="InterPro"/>
</dbReference>
<feature type="region of interest" description="Disordered" evidence="3">
    <location>
        <begin position="405"/>
        <end position="426"/>
    </location>
</feature>
<keyword evidence="7" id="KW-1185">Reference proteome</keyword>
<proteinExistence type="predicted"/>
<evidence type="ECO:0000313" key="7">
    <source>
        <dbReference type="Proteomes" id="UP000292003"/>
    </source>
</evidence>
<comment type="caution">
    <text evidence="6">The sequence shown here is derived from an EMBL/GenBank/DDBJ whole genome shotgun (WGS) entry which is preliminary data.</text>
</comment>
<evidence type="ECO:0000256" key="3">
    <source>
        <dbReference type="SAM" id="MobiDB-lite"/>
    </source>
</evidence>
<evidence type="ECO:0000256" key="2">
    <source>
        <dbReference type="ARBA" id="ARBA00023239"/>
    </source>
</evidence>
<dbReference type="Pfam" id="PF05426">
    <property type="entry name" value="Alginate_lyase"/>
    <property type="match status" value="1"/>
</dbReference>
<dbReference type="InterPro" id="IPR008397">
    <property type="entry name" value="Alginate_lyase_dom"/>
</dbReference>
<evidence type="ECO:0000256" key="1">
    <source>
        <dbReference type="ARBA" id="ARBA00022729"/>
    </source>
</evidence>
<dbReference type="Proteomes" id="UP000292003">
    <property type="component" value="Unassembled WGS sequence"/>
</dbReference>
<keyword evidence="2 6" id="KW-0456">Lyase</keyword>
<dbReference type="InterPro" id="IPR008929">
    <property type="entry name" value="Chondroitin_lyas"/>
</dbReference>
<name>A0A4Q7J0Z8_9PSEU</name>
<dbReference type="SUPFAM" id="SSF48230">
    <property type="entry name" value="Chondroitin AC/alginate lyase"/>
    <property type="match status" value="1"/>
</dbReference>
<feature type="signal peptide" evidence="4">
    <location>
        <begin position="1"/>
        <end position="25"/>
    </location>
</feature>
<evidence type="ECO:0000256" key="4">
    <source>
        <dbReference type="SAM" id="SignalP"/>
    </source>
</evidence>
<keyword evidence="1 4" id="KW-0732">Signal</keyword>
<reference evidence="6 7" key="1">
    <citation type="submission" date="2019-02" db="EMBL/GenBank/DDBJ databases">
        <title>Draft genome sequence of Amycolatopsis sp. 8-3EHSu isolated from roots of Suaeda maritima.</title>
        <authorList>
            <person name="Duangmal K."/>
            <person name="Chantavorakit T."/>
        </authorList>
    </citation>
    <scope>NUCLEOTIDE SEQUENCE [LARGE SCALE GENOMIC DNA]</scope>
    <source>
        <strain evidence="6 7">8-3EHSu</strain>
    </source>
</reference>
<dbReference type="GO" id="GO:0016829">
    <property type="term" value="F:lyase activity"/>
    <property type="evidence" value="ECO:0007669"/>
    <property type="project" value="UniProtKB-KW"/>
</dbReference>
<dbReference type="AlphaFoldDB" id="A0A4Q7J0Z8"/>
<gene>
    <name evidence="6" type="ORF">EWH70_25910</name>
</gene>
<evidence type="ECO:0000313" key="6">
    <source>
        <dbReference type="EMBL" id="RZQ61050.1"/>
    </source>
</evidence>
<organism evidence="6 7">
    <name type="scientific">Amycolatopsis suaedae</name>
    <dbReference type="NCBI Taxonomy" id="2510978"/>
    <lineage>
        <taxon>Bacteria</taxon>
        <taxon>Bacillati</taxon>
        <taxon>Actinomycetota</taxon>
        <taxon>Actinomycetes</taxon>
        <taxon>Pseudonocardiales</taxon>
        <taxon>Pseudonocardiaceae</taxon>
        <taxon>Amycolatopsis</taxon>
    </lineage>
</organism>
<evidence type="ECO:0000259" key="5">
    <source>
        <dbReference type="Pfam" id="PF05426"/>
    </source>
</evidence>
<dbReference type="Gene3D" id="1.50.10.100">
    <property type="entry name" value="Chondroitin AC/alginate lyase"/>
    <property type="match status" value="1"/>
</dbReference>
<feature type="chain" id="PRO_5020518442" evidence="4">
    <location>
        <begin position="26"/>
        <end position="426"/>
    </location>
</feature>
<accession>A0A4Q7J0Z8</accession>